<keyword evidence="6 17" id="KW-0812">Transmembrane</keyword>
<keyword evidence="14" id="KW-0675">Receptor</keyword>
<dbReference type="SUPFAM" id="SSF56112">
    <property type="entry name" value="Protein kinase-like (PK-like)"/>
    <property type="match status" value="1"/>
</dbReference>
<dbReference type="SUPFAM" id="SSF52058">
    <property type="entry name" value="L domain-like"/>
    <property type="match status" value="2"/>
</dbReference>
<dbReference type="Proteomes" id="UP001465755">
    <property type="component" value="Unassembled WGS sequence"/>
</dbReference>
<evidence type="ECO:0000256" key="9">
    <source>
        <dbReference type="ARBA" id="ARBA00022741"/>
    </source>
</evidence>
<evidence type="ECO:0000256" key="17">
    <source>
        <dbReference type="SAM" id="Phobius"/>
    </source>
</evidence>
<evidence type="ECO:0000256" key="2">
    <source>
        <dbReference type="ARBA" id="ARBA00004430"/>
    </source>
</evidence>
<protein>
    <recommendedName>
        <fullName evidence="18">Protein kinase domain-containing protein</fullName>
    </recommendedName>
</protein>
<evidence type="ECO:0000256" key="11">
    <source>
        <dbReference type="ARBA" id="ARBA00022840"/>
    </source>
</evidence>
<keyword evidence="11 16" id="KW-0067">ATP-binding</keyword>
<dbReference type="SMART" id="SM00369">
    <property type="entry name" value="LRR_TYP"/>
    <property type="match status" value="10"/>
</dbReference>
<dbReference type="PROSITE" id="PS00107">
    <property type="entry name" value="PROTEIN_KINASE_ATP"/>
    <property type="match status" value="1"/>
</dbReference>
<keyword evidence="13 17" id="KW-0472">Membrane</keyword>
<feature type="domain" description="Protein kinase" evidence="18">
    <location>
        <begin position="1263"/>
        <end position="1523"/>
    </location>
</feature>
<name>A0AAW1P5B8_9CHLO</name>
<keyword evidence="4" id="KW-0433">Leucine-rich repeat</keyword>
<dbReference type="Pfam" id="PF13855">
    <property type="entry name" value="LRR_8"/>
    <property type="match status" value="1"/>
</dbReference>
<dbReference type="SUPFAM" id="SSF52047">
    <property type="entry name" value="RNI-like"/>
    <property type="match status" value="1"/>
</dbReference>
<evidence type="ECO:0000256" key="12">
    <source>
        <dbReference type="ARBA" id="ARBA00022989"/>
    </source>
</evidence>
<dbReference type="InterPro" id="IPR011009">
    <property type="entry name" value="Kinase-like_dom_sf"/>
</dbReference>
<comment type="subcellular location">
    <subcellularLocation>
        <location evidence="2">Cytoplasm</location>
        <location evidence="2">Cytoskeleton</location>
        <location evidence="2">Cilium axoneme</location>
    </subcellularLocation>
    <subcellularLocation>
        <location evidence="1">Membrane</location>
        <topology evidence="1">Single-pass membrane protein</topology>
    </subcellularLocation>
</comment>
<evidence type="ECO:0000256" key="16">
    <source>
        <dbReference type="PROSITE-ProRule" id="PRU10141"/>
    </source>
</evidence>
<dbReference type="GO" id="GO:0005524">
    <property type="term" value="F:ATP binding"/>
    <property type="evidence" value="ECO:0007669"/>
    <property type="project" value="UniProtKB-UniRule"/>
</dbReference>
<keyword evidence="7" id="KW-0732">Signal</keyword>
<evidence type="ECO:0000256" key="6">
    <source>
        <dbReference type="ARBA" id="ARBA00022692"/>
    </source>
</evidence>
<keyword evidence="12 17" id="KW-1133">Transmembrane helix</keyword>
<evidence type="ECO:0000256" key="5">
    <source>
        <dbReference type="ARBA" id="ARBA00022679"/>
    </source>
</evidence>
<evidence type="ECO:0000256" key="3">
    <source>
        <dbReference type="ARBA" id="ARBA00022527"/>
    </source>
</evidence>
<evidence type="ECO:0000313" key="19">
    <source>
        <dbReference type="EMBL" id="KAK9804146.1"/>
    </source>
</evidence>
<gene>
    <name evidence="19" type="ORF">WJX73_004986</name>
</gene>
<organism evidence="19 20">
    <name type="scientific">Symbiochloris irregularis</name>
    <dbReference type="NCBI Taxonomy" id="706552"/>
    <lineage>
        <taxon>Eukaryota</taxon>
        <taxon>Viridiplantae</taxon>
        <taxon>Chlorophyta</taxon>
        <taxon>core chlorophytes</taxon>
        <taxon>Trebouxiophyceae</taxon>
        <taxon>Trebouxiales</taxon>
        <taxon>Trebouxiaceae</taxon>
        <taxon>Symbiochloris</taxon>
    </lineage>
</organism>
<keyword evidence="3" id="KW-0723">Serine/threonine-protein kinase</keyword>
<dbReference type="Pfam" id="PF07714">
    <property type="entry name" value="PK_Tyr_Ser-Thr"/>
    <property type="match status" value="1"/>
</dbReference>
<keyword evidence="9 16" id="KW-0547">Nucleotide-binding</keyword>
<dbReference type="SMART" id="SM00220">
    <property type="entry name" value="S_TKc"/>
    <property type="match status" value="1"/>
</dbReference>
<dbReference type="PANTHER" id="PTHR27000">
    <property type="entry name" value="LEUCINE-RICH REPEAT RECEPTOR-LIKE PROTEIN KINASE FAMILY PROTEIN-RELATED"/>
    <property type="match status" value="1"/>
</dbReference>
<evidence type="ECO:0000256" key="14">
    <source>
        <dbReference type="ARBA" id="ARBA00023170"/>
    </source>
</evidence>
<evidence type="ECO:0000256" key="10">
    <source>
        <dbReference type="ARBA" id="ARBA00022777"/>
    </source>
</evidence>
<evidence type="ECO:0000256" key="1">
    <source>
        <dbReference type="ARBA" id="ARBA00004167"/>
    </source>
</evidence>
<dbReference type="InterPro" id="IPR032675">
    <property type="entry name" value="LRR_dom_sf"/>
</dbReference>
<dbReference type="Pfam" id="PF00560">
    <property type="entry name" value="LRR_1"/>
    <property type="match status" value="5"/>
</dbReference>
<evidence type="ECO:0000256" key="4">
    <source>
        <dbReference type="ARBA" id="ARBA00022614"/>
    </source>
</evidence>
<dbReference type="PANTHER" id="PTHR27000:SF642">
    <property type="entry name" value="INACTIVE LEUCINE-RICH REPEAT RECEPTOR KINASE XIAO-RELATED"/>
    <property type="match status" value="1"/>
</dbReference>
<dbReference type="GO" id="GO:0005930">
    <property type="term" value="C:axoneme"/>
    <property type="evidence" value="ECO:0007669"/>
    <property type="project" value="UniProtKB-SubCell"/>
</dbReference>
<evidence type="ECO:0000256" key="15">
    <source>
        <dbReference type="ARBA" id="ARBA00023180"/>
    </source>
</evidence>
<reference evidence="19 20" key="1">
    <citation type="journal article" date="2024" name="Nat. Commun.">
        <title>Phylogenomics reveals the evolutionary origins of lichenization in chlorophyte algae.</title>
        <authorList>
            <person name="Puginier C."/>
            <person name="Libourel C."/>
            <person name="Otte J."/>
            <person name="Skaloud P."/>
            <person name="Haon M."/>
            <person name="Grisel S."/>
            <person name="Petersen M."/>
            <person name="Berrin J.G."/>
            <person name="Delaux P.M."/>
            <person name="Dal Grande F."/>
            <person name="Keller J."/>
        </authorList>
    </citation>
    <scope>NUCLEOTIDE SEQUENCE [LARGE SCALE GENOMIC DNA]</scope>
    <source>
        <strain evidence="19 20">SAG 2036</strain>
    </source>
</reference>
<dbReference type="InterPro" id="IPR001245">
    <property type="entry name" value="Ser-Thr/Tyr_kinase_cat_dom"/>
</dbReference>
<evidence type="ECO:0000259" key="18">
    <source>
        <dbReference type="PROSITE" id="PS50011"/>
    </source>
</evidence>
<dbReference type="InterPro" id="IPR017441">
    <property type="entry name" value="Protein_kinase_ATP_BS"/>
</dbReference>
<keyword evidence="20" id="KW-1185">Reference proteome</keyword>
<dbReference type="FunFam" id="3.80.10.10:FF:000095">
    <property type="entry name" value="LRR receptor-like serine/threonine-protein kinase GSO1"/>
    <property type="match status" value="1"/>
</dbReference>
<accession>A0AAW1P5B8</accession>
<dbReference type="InterPro" id="IPR008271">
    <property type="entry name" value="Ser/Thr_kinase_AS"/>
</dbReference>
<evidence type="ECO:0000256" key="7">
    <source>
        <dbReference type="ARBA" id="ARBA00022729"/>
    </source>
</evidence>
<dbReference type="PROSITE" id="PS50011">
    <property type="entry name" value="PROTEIN_KINASE_DOM"/>
    <property type="match status" value="1"/>
</dbReference>
<keyword evidence="15" id="KW-0325">Glycoprotein</keyword>
<dbReference type="Gene3D" id="3.80.10.10">
    <property type="entry name" value="Ribonuclease Inhibitor"/>
    <property type="match status" value="6"/>
</dbReference>
<dbReference type="InterPro" id="IPR003591">
    <property type="entry name" value="Leu-rich_rpt_typical-subtyp"/>
</dbReference>
<keyword evidence="8" id="KW-0677">Repeat</keyword>
<dbReference type="EMBL" id="JALJOQ010000052">
    <property type="protein sequence ID" value="KAK9804146.1"/>
    <property type="molecule type" value="Genomic_DNA"/>
</dbReference>
<proteinExistence type="predicted"/>
<evidence type="ECO:0000313" key="20">
    <source>
        <dbReference type="Proteomes" id="UP001465755"/>
    </source>
</evidence>
<feature type="transmembrane region" description="Helical" evidence="17">
    <location>
        <begin position="1170"/>
        <end position="1191"/>
    </location>
</feature>
<dbReference type="Gene3D" id="1.10.510.10">
    <property type="entry name" value="Transferase(Phosphotransferase) domain 1"/>
    <property type="match status" value="1"/>
</dbReference>
<evidence type="ECO:0000256" key="8">
    <source>
        <dbReference type="ARBA" id="ARBA00022737"/>
    </source>
</evidence>
<sequence>MPYCEASLISAAASSLRDRHLSWVRGSTPLSMLKLIAILVLHQALPLAGQGLRRLAVGGTVTPAPSPATSSSVLQAQAALEQFQRTEDGSFDSSGWFEGPLCTWPGVCCETEGQPGVCHEAAEEITGLDLGFLGFNGELQESWGSSLGSITSLRILNLSSSSLTGTLPASWGQAFLYLTTLELSNLNAYGPIPPLFNATIPAEWGTAGAWPQLKKLVISYATGITGAPLARLQPGWLSTQAFPQLQLLDLRRSFIASSLPPSWSQGFAKLKVLAIGHSWLTGTLPPEWGMEGAFPALETLQINNASSGYLNFGGRLPSQWGQSGGLRSLRTLNLSANVLTGSLPESWGNQLNLTDLELAYNSLRGTLPASWGDMGLQTLLLDHNLLHATIPEEWSGMTLSIYPQNDGMCGPIPEGLVVMNATAGAVITSLKEPKCGWQSSLLAFADSLTRWTDVTVTGSVRGWGLNEDVYDAPLCSWTGVTCDSDNATIIGLDLTGLGVNGTLGQGLDGLTTLRSLNLSSNFLHGTLSSTWEFPELSVLNLSANKLEGTVPAQWGKSTLRSLEGLSLAYNGLNGSLPAWDGAFPRLGSLNLGSNQLTGTLPASWSSNGTFPRLGLLSVANNRLQGTLKDGTIPSAWCQQSKLNAVELGHNQLSGALPEAWGEQHQLIWLSLADNRLSGSIPDNWGTNWNNLTWLDLSNNTINGSVPTPFGSNGGLASLSTNPYVFIRQSIAVSKANFDFSAGGSGTYDFTTGLDLSNNALEGILPGNMTSGLVAAALIPGNSGLYGIDTNRSIASFEVINTAASRWIRSPVPSTFWNVYNGYQCDVMCRTPTFIYNQGEAQWGFNPQSPAQLPFPEAGLGRILLGIADSTNLKTVLPSRSPPGIGWQDDGTPACNWTGIPGLHSLDLSRNRLSGTLPAEWANTFIDATYIDVSINLIQGMLPSEWTNATAFNKLQHLNLSSNYVTGIPAGWGSHWPSLQTFSLASNRLPSIPTQDWSMSGAFPVLDTLEIGNNPALNSSLPAFGLDSAPLLQSLQCQGCKFYGQLPPSWSALRQLRSLDVSTNSLTGPLPDSWGQGLPALASLDASTNALTGQLPASWGSNGGLGALTTLNLAHSKFAGSLPNWEAEDRLKSLQHLDVNSTDVCGSVPQGLPVNGPLPACPNHNLTAGGIAGIVVGVVVAVAAAIGLFALWRYQLNQARRRAGANFDPLIVFFKYHNSSSAAKSSSLWTESESSGMLSSFCSENDMDLNPKRLTIVEVSDSGQTMPKQLGVGKFGQVFQGRLDQSDDVAIKFLNPDTVKANKSHRENFESEVRIMLLCQHTNVVAFMGAFIADDLMYCVCEYAEGGDLQAALKDDPDRNFSWYKRGQQAALDVARGLAYLHENGVLHLDLKPANVLLTAEGTAKIADVGLSRMLDDKSHLSVAAGQELGGTYDYQAPEVNLSNRRVSFSADIWAYGVILLEIITGLRQQRGLYTMPSDIPAQCPAPIAAMVEQCMDSEPTKRPTAKDIIRRLTRPQPGKKTFL</sequence>
<dbReference type="GO" id="GO:0004672">
    <property type="term" value="F:protein kinase activity"/>
    <property type="evidence" value="ECO:0007669"/>
    <property type="project" value="InterPro"/>
</dbReference>
<dbReference type="InterPro" id="IPR001611">
    <property type="entry name" value="Leu-rich_rpt"/>
</dbReference>
<dbReference type="InterPro" id="IPR000719">
    <property type="entry name" value="Prot_kinase_dom"/>
</dbReference>
<keyword evidence="10" id="KW-0418">Kinase</keyword>
<dbReference type="GO" id="GO:0016020">
    <property type="term" value="C:membrane"/>
    <property type="evidence" value="ECO:0007669"/>
    <property type="project" value="UniProtKB-SubCell"/>
</dbReference>
<feature type="binding site" evidence="16">
    <location>
        <position position="1291"/>
    </location>
    <ligand>
        <name>ATP</name>
        <dbReference type="ChEBI" id="CHEBI:30616"/>
    </ligand>
</feature>
<comment type="caution">
    <text evidence="19">The sequence shown here is derived from an EMBL/GenBank/DDBJ whole genome shotgun (WGS) entry which is preliminary data.</text>
</comment>
<evidence type="ECO:0000256" key="13">
    <source>
        <dbReference type="ARBA" id="ARBA00023136"/>
    </source>
</evidence>
<dbReference type="PROSITE" id="PS00108">
    <property type="entry name" value="PROTEIN_KINASE_ST"/>
    <property type="match status" value="1"/>
</dbReference>
<keyword evidence="5" id="KW-0808">Transferase</keyword>